<evidence type="ECO:0000256" key="5">
    <source>
        <dbReference type="ARBA" id="ARBA00023002"/>
    </source>
</evidence>
<dbReference type="CDD" id="cd06183">
    <property type="entry name" value="cyt_b5_reduct_like"/>
    <property type="match status" value="1"/>
</dbReference>
<dbReference type="SUPFAM" id="SSF63380">
    <property type="entry name" value="Riboflavin synthase domain-like"/>
    <property type="match status" value="1"/>
</dbReference>
<dbReference type="PROSITE" id="PS51384">
    <property type="entry name" value="FAD_FR"/>
    <property type="match status" value="1"/>
</dbReference>
<feature type="binding site" evidence="7">
    <location>
        <position position="114"/>
    </location>
    <ligand>
        <name>FAD</name>
        <dbReference type="ChEBI" id="CHEBI:57692"/>
    </ligand>
</feature>
<organism evidence="10 11">
    <name type="scientific">Stylonychia lemnae</name>
    <name type="common">Ciliate</name>
    <dbReference type="NCBI Taxonomy" id="5949"/>
    <lineage>
        <taxon>Eukaryota</taxon>
        <taxon>Sar</taxon>
        <taxon>Alveolata</taxon>
        <taxon>Ciliophora</taxon>
        <taxon>Intramacronucleata</taxon>
        <taxon>Spirotrichea</taxon>
        <taxon>Stichotrichia</taxon>
        <taxon>Sporadotrichida</taxon>
        <taxon>Oxytrichidae</taxon>
        <taxon>Stylonychinae</taxon>
        <taxon>Stylonychia</taxon>
    </lineage>
</organism>
<evidence type="ECO:0000256" key="8">
    <source>
        <dbReference type="RuleBase" id="RU361226"/>
    </source>
</evidence>
<feature type="binding site" evidence="7">
    <location>
        <position position="115"/>
    </location>
    <ligand>
        <name>FAD</name>
        <dbReference type="ChEBI" id="CHEBI:57692"/>
    </ligand>
</feature>
<gene>
    <name evidence="10" type="primary">Contig10246.g10933</name>
    <name evidence="10" type="ORF">STYLEM_15725</name>
</gene>
<dbReference type="Pfam" id="PF00970">
    <property type="entry name" value="FAD_binding_6"/>
    <property type="match status" value="1"/>
</dbReference>
<dbReference type="InterPro" id="IPR039261">
    <property type="entry name" value="FNR_nucleotide-bd"/>
</dbReference>
<dbReference type="EC" id="1.6.2.2" evidence="8"/>
<dbReference type="AlphaFoldDB" id="A0A078B0J3"/>
<reference evidence="10 11" key="1">
    <citation type="submission" date="2014-06" db="EMBL/GenBank/DDBJ databases">
        <authorList>
            <person name="Swart Estienne"/>
        </authorList>
    </citation>
    <scope>NUCLEOTIDE SEQUENCE [LARGE SCALE GENOMIC DNA]</scope>
    <source>
        <strain evidence="10 11">130c</strain>
    </source>
</reference>
<evidence type="ECO:0000256" key="7">
    <source>
        <dbReference type="PIRSR" id="PIRSR601834-1"/>
    </source>
</evidence>
<dbReference type="EMBL" id="CCKQ01014834">
    <property type="protein sequence ID" value="CDW86628.1"/>
    <property type="molecule type" value="Genomic_DNA"/>
</dbReference>
<dbReference type="GO" id="GO:0090524">
    <property type="term" value="F:cytochrome-b5 reductase activity, acting on NADH"/>
    <property type="evidence" value="ECO:0007669"/>
    <property type="project" value="UniProtKB-EC"/>
</dbReference>
<protein>
    <recommendedName>
        <fullName evidence="8">NADH-cytochrome b5 reductase</fullName>
        <ecNumber evidence="8">1.6.2.2</ecNumber>
    </recommendedName>
</protein>
<dbReference type="InParanoid" id="A0A078B0J3"/>
<keyword evidence="3 7" id="KW-0285">Flavoprotein</keyword>
<keyword evidence="5 8" id="KW-0560">Oxidoreductase</keyword>
<feature type="binding site" evidence="7">
    <location>
        <position position="82"/>
    </location>
    <ligand>
        <name>FAD</name>
        <dbReference type="ChEBI" id="CHEBI:57692"/>
    </ligand>
</feature>
<evidence type="ECO:0000256" key="6">
    <source>
        <dbReference type="ARBA" id="ARBA00023027"/>
    </source>
</evidence>
<dbReference type="Gene3D" id="3.40.50.80">
    <property type="entry name" value="Nucleotide-binding domain of ferredoxin-NADP reductase (FNR) module"/>
    <property type="match status" value="1"/>
</dbReference>
<comment type="catalytic activity">
    <reaction evidence="8">
        <text>2 Fe(III)-[cytochrome b5] + NADH = 2 Fe(II)-[cytochrome b5] + NAD(+) + H(+)</text>
        <dbReference type="Rhea" id="RHEA:46680"/>
        <dbReference type="Rhea" id="RHEA-COMP:10438"/>
        <dbReference type="Rhea" id="RHEA-COMP:10439"/>
        <dbReference type="ChEBI" id="CHEBI:15378"/>
        <dbReference type="ChEBI" id="CHEBI:29033"/>
        <dbReference type="ChEBI" id="CHEBI:29034"/>
        <dbReference type="ChEBI" id="CHEBI:57540"/>
        <dbReference type="ChEBI" id="CHEBI:57945"/>
        <dbReference type="EC" id="1.6.2.2"/>
    </reaction>
</comment>
<feature type="binding site" evidence="7">
    <location>
        <position position="84"/>
    </location>
    <ligand>
        <name>FAD</name>
        <dbReference type="ChEBI" id="CHEBI:57692"/>
    </ligand>
</feature>
<evidence type="ECO:0000256" key="3">
    <source>
        <dbReference type="ARBA" id="ARBA00022630"/>
    </source>
</evidence>
<dbReference type="PRINTS" id="PR00371">
    <property type="entry name" value="FPNCR"/>
</dbReference>
<dbReference type="InterPro" id="IPR017938">
    <property type="entry name" value="Riboflavin_synthase-like_b-brl"/>
</dbReference>
<comment type="cofactor">
    <cofactor evidence="1 7 8">
        <name>FAD</name>
        <dbReference type="ChEBI" id="CHEBI:57692"/>
    </cofactor>
</comment>
<dbReference type="InterPro" id="IPR008333">
    <property type="entry name" value="Cbr1-like_FAD-bd_dom"/>
</dbReference>
<feature type="binding site" evidence="7">
    <location>
        <position position="99"/>
    </location>
    <ligand>
        <name>FAD</name>
        <dbReference type="ChEBI" id="CHEBI:57692"/>
    </ligand>
</feature>
<proteinExistence type="inferred from homology"/>
<dbReference type="PANTHER" id="PTHR19370:SF184">
    <property type="entry name" value="NADH-CYTOCHROME B5 REDUCTASE-LIKE"/>
    <property type="match status" value="1"/>
</dbReference>
<feature type="domain" description="FAD-binding FR-type" evidence="9">
    <location>
        <begin position="29"/>
        <end position="140"/>
    </location>
</feature>
<dbReference type="SUPFAM" id="SSF52343">
    <property type="entry name" value="Ferredoxin reductase-like, C-terminal NADP-linked domain"/>
    <property type="match status" value="1"/>
</dbReference>
<dbReference type="InterPro" id="IPR001433">
    <property type="entry name" value="OxRdtase_FAD/NAD-bd"/>
</dbReference>
<dbReference type="FunCoup" id="A0A078B0J3">
    <property type="interactions" value="129"/>
</dbReference>
<dbReference type="Proteomes" id="UP000039865">
    <property type="component" value="Unassembled WGS sequence"/>
</dbReference>
<evidence type="ECO:0000313" key="11">
    <source>
        <dbReference type="Proteomes" id="UP000039865"/>
    </source>
</evidence>
<name>A0A078B0J3_STYLE</name>
<dbReference type="InterPro" id="IPR017927">
    <property type="entry name" value="FAD-bd_FR_type"/>
</dbReference>
<keyword evidence="6 8" id="KW-0520">NAD</keyword>
<accession>A0A078B0J3</accession>
<dbReference type="OrthoDB" id="432685at2759"/>
<sequence>MESQQAVIERYFVADSDNSTLATIETNDDGQFELELKEKIALTHDTNKFIFKLPDENQVLGLNVCGHLIFHLPLEDGDSISRKYTPVSQLNERGTVTFVIKTYKKCDEFPNGGKMSQHLESLEVGAKVKMEGPFGLLAYIGFGTFTLKKTKIQKTKIGIIAGGTGITPCFQLVQASTLADDGLQMVMLYSNKSKDDILVKDELDQLSQQNTNNLKLYHTLTRHDDEKHGEWTGLKGRVSAEHIKQCRFPEPSSDTLIVYCGPAAFGKTVEEVLTSLGYTKEMMHKF</sequence>
<keyword evidence="11" id="KW-1185">Reference proteome</keyword>
<keyword evidence="4 7" id="KW-0274">FAD</keyword>
<evidence type="ECO:0000313" key="10">
    <source>
        <dbReference type="EMBL" id="CDW86628.1"/>
    </source>
</evidence>
<feature type="binding site" evidence="7">
    <location>
        <position position="101"/>
    </location>
    <ligand>
        <name>FAD</name>
        <dbReference type="ChEBI" id="CHEBI:57692"/>
    </ligand>
</feature>
<comment type="similarity">
    <text evidence="2 8">Belongs to the flavoprotein pyridine nucleotide cytochrome reductase family.</text>
</comment>
<evidence type="ECO:0000256" key="2">
    <source>
        <dbReference type="ARBA" id="ARBA00006105"/>
    </source>
</evidence>
<dbReference type="InterPro" id="IPR001709">
    <property type="entry name" value="Flavoprot_Pyr_Nucl_cyt_Rdtase"/>
</dbReference>
<feature type="binding site" evidence="7">
    <location>
        <position position="116"/>
    </location>
    <ligand>
        <name>FAD</name>
        <dbReference type="ChEBI" id="CHEBI:57692"/>
    </ligand>
</feature>
<dbReference type="InterPro" id="IPR001834">
    <property type="entry name" value="CBR-like"/>
</dbReference>
<dbReference type="OMA" id="DRPKPEW"/>
<evidence type="ECO:0000256" key="4">
    <source>
        <dbReference type="ARBA" id="ARBA00022827"/>
    </source>
</evidence>
<dbReference type="PRINTS" id="PR00406">
    <property type="entry name" value="CYTB5RDTASE"/>
</dbReference>
<dbReference type="PANTHER" id="PTHR19370">
    <property type="entry name" value="NADH-CYTOCHROME B5 REDUCTASE"/>
    <property type="match status" value="1"/>
</dbReference>
<dbReference type="Pfam" id="PF00175">
    <property type="entry name" value="NAD_binding_1"/>
    <property type="match status" value="1"/>
</dbReference>
<evidence type="ECO:0000259" key="9">
    <source>
        <dbReference type="PROSITE" id="PS51384"/>
    </source>
</evidence>
<evidence type="ECO:0000256" key="1">
    <source>
        <dbReference type="ARBA" id="ARBA00001974"/>
    </source>
</evidence>
<feature type="binding site" evidence="7">
    <location>
        <position position="167"/>
    </location>
    <ligand>
        <name>FAD</name>
        <dbReference type="ChEBI" id="CHEBI:57692"/>
    </ligand>
</feature>
<dbReference type="Gene3D" id="2.40.30.10">
    <property type="entry name" value="Translation factors"/>
    <property type="match status" value="1"/>
</dbReference>